<dbReference type="AlphaFoldDB" id="A0A0C2WXN0"/>
<protein>
    <submittedName>
        <fullName evidence="3">Uncharacterized protein</fullName>
    </submittedName>
</protein>
<feature type="compositionally biased region" description="Polar residues" evidence="1">
    <location>
        <begin position="56"/>
        <end position="67"/>
    </location>
</feature>
<reference evidence="3 4" key="1">
    <citation type="submission" date="2014-04" db="EMBL/GenBank/DDBJ databases">
        <title>Evolutionary Origins and Diversification of the Mycorrhizal Mutualists.</title>
        <authorList>
            <consortium name="DOE Joint Genome Institute"/>
            <consortium name="Mycorrhizal Genomics Consortium"/>
            <person name="Kohler A."/>
            <person name="Kuo A."/>
            <person name="Nagy L.G."/>
            <person name="Floudas D."/>
            <person name="Copeland A."/>
            <person name="Barry K.W."/>
            <person name="Cichocki N."/>
            <person name="Veneault-Fourrey C."/>
            <person name="LaButti K."/>
            <person name="Lindquist E.A."/>
            <person name="Lipzen A."/>
            <person name="Lundell T."/>
            <person name="Morin E."/>
            <person name="Murat C."/>
            <person name="Riley R."/>
            <person name="Ohm R."/>
            <person name="Sun H."/>
            <person name="Tunlid A."/>
            <person name="Henrissat B."/>
            <person name="Grigoriev I.V."/>
            <person name="Hibbett D.S."/>
            <person name="Martin F."/>
        </authorList>
    </citation>
    <scope>NUCLEOTIDE SEQUENCE [LARGE SCALE GENOMIC DNA]</scope>
    <source>
        <strain evidence="3 4">Koide BX008</strain>
    </source>
</reference>
<evidence type="ECO:0000256" key="2">
    <source>
        <dbReference type="SAM" id="SignalP"/>
    </source>
</evidence>
<keyword evidence="4" id="KW-1185">Reference proteome</keyword>
<dbReference type="InParanoid" id="A0A0C2WXN0"/>
<keyword evidence="2" id="KW-0732">Signal</keyword>
<feature type="chain" id="PRO_5002170450" evidence="2">
    <location>
        <begin position="20"/>
        <end position="144"/>
    </location>
</feature>
<feature type="signal peptide" evidence="2">
    <location>
        <begin position="1"/>
        <end position="19"/>
    </location>
</feature>
<proteinExistence type="predicted"/>
<evidence type="ECO:0000313" key="4">
    <source>
        <dbReference type="Proteomes" id="UP000054549"/>
    </source>
</evidence>
<dbReference type="EMBL" id="KN818288">
    <property type="protein sequence ID" value="KIL61148.1"/>
    <property type="molecule type" value="Genomic_DNA"/>
</dbReference>
<sequence>MRFAIIPLMTLLFVPTLFASRLPTPPSSPPRPPTPPLPPRFPPSPPPSPPLGPLAQQRSNQLDNFVHNTHVRGRGPRGESQYRTYPKAAGTCHSHQERGCERPRPRRFLYRRILPAVKDAVLTDPSTNSAIKDSASNIAFIRLG</sequence>
<name>A0A0C2WXN0_AMAMK</name>
<feature type="compositionally biased region" description="Pro residues" evidence="1">
    <location>
        <begin position="23"/>
        <end position="52"/>
    </location>
</feature>
<dbReference type="Proteomes" id="UP000054549">
    <property type="component" value="Unassembled WGS sequence"/>
</dbReference>
<dbReference type="HOGENOM" id="CLU_1795973_0_0_1"/>
<feature type="compositionally biased region" description="Basic and acidic residues" evidence="1">
    <location>
        <begin position="94"/>
        <end position="103"/>
    </location>
</feature>
<gene>
    <name evidence="3" type="ORF">M378DRAFT_867112</name>
</gene>
<organism evidence="3 4">
    <name type="scientific">Amanita muscaria (strain Koide BX008)</name>
    <dbReference type="NCBI Taxonomy" id="946122"/>
    <lineage>
        <taxon>Eukaryota</taxon>
        <taxon>Fungi</taxon>
        <taxon>Dikarya</taxon>
        <taxon>Basidiomycota</taxon>
        <taxon>Agaricomycotina</taxon>
        <taxon>Agaricomycetes</taxon>
        <taxon>Agaricomycetidae</taxon>
        <taxon>Agaricales</taxon>
        <taxon>Pluteineae</taxon>
        <taxon>Amanitaceae</taxon>
        <taxon>Amanita</taxon>
    </lineage>
</organism>
<evidence type="ECO:0000313" key="3">
    <source>
        <dbReference type="EMBL" id="KIL61148.1"/>
    </source>
</evidence>
<feature type="region of interest" description="Disordered" evidence="1">
    <location>
        <begin position="23"/>
        <end position="103"/>
    </location>
</feature>
<accession>A0A0C2WXN0</accession>
<evidence type="ECO:0000256" key="1">
    <source>
        <dbReference type="SAM" id="MobiDB-lite"/>
    </source>
</evidence>